<sequence length="244" mass="25036">MGIRHSGVLGVALLSGVAAGAAEPRPLPTTPQVPPLTLTAEPPGRGSSVPYGSRIHVPPGERPALALREQAEMAVHPGVGDSPMSLQGIGRSSPSSVRSIIPGSPIKAWLFFYPTTGKALPCFQPRPYVGPITGTFPCTSAPALSSGVGRPHSAGCCSAHASLPLSRGARSSSTVSGRTLPAISDGMESPAGYRFAQAESQKLLEQLLLPARSGYAPPPKGFWNTPAPRVLAVPPSMGQTQGAK</sequence>
<feature type="signal peptide" evidence="1">
    <location>
        <begin position="1"/>
        <end position="21"/>
    </location>
</feature>
<protein>
    <submittedName>
        <fullName evidence="2">Uncharacterized protein</fullName>
    </submittedName>
</protein>
<reference evidence="2 3" key="1">
    <citation type="submission" date="2020-07" db="EMBL/GenBank/DDBJ databases">
        <title>Thermogemmata thermophila gen. nov., sp. nov., a novel moderate thermophilic planctomycete from a Kamchatka hot spring.</title>
        <authorList>
            <person name="Elcheninov A.G."/>
            <person name="Podosokorskaya O.A."/>
            <person name="Kovaleva O.L."/>
            <person name="Novikov A."/>
            <person name="Bonch-Osmolovskaya E.A."/>
            <person name="Toshchakov S.V."/>
            <person name="Kublanov I.V."/>
        </authorList>
    </citation>
    <scope>NUCLEOTIDE SEQUENCE [LARGE SCALE GENOMIC DNA]</scope>
    <source>
        <strain evidence="2 3">2918</strain>
    </source>
</reference>
<feature type="chain" id="PRO_5031371581" evidence="1">
    <location>
        <begin position="22"/>
        <end position="244"/>
    </location>
</feature>
<organism evidence="2 3">
    <name type="scientific">Thermogemmata fonticola</name>
    <dbReference type="NCBI Taxonomy" id="2755323"/>
    <lineage>
        <taxon>Bacteria</taxon>
        <taxon>Pseudomonadati</taxon>
        <taxon>Planctomycetota</taxon>
        <taxon>Planctomycetia</taxon>
        <taxon>Gemmatales</taxon>
        <taxon>Gemmataceae</taxon>
        <taxon>Thermogemmata</taxon>
    </lineage>
</organism>
<dbReference type="EMBL" id="JACEFB010000005">
    <property type="protein sequence ID" value="MBA2226225.1"/>
    <property type="molecule type" value="Genomic_DNA"/>
</dbReference>
<comment type="caution">
    <text evidence="2">The sequence shown here is derived from an EMBL/GenBank/DDBJ whole genome shotgun (WGS) entry which is preliminary data.</text>
</comment>
<dbReference type="Proteomes" id="UP000542342">
    <property type="component" value="Unassembled WGS sequence"/>
</dbReference>
<evidence type="ECO:0000256" key="1">
    <source>
        <dbReference type="SAM" id="SignalP"/>
    </source>
</evidence>
<keyword evidence="1" id="KW-0732">Signal</keyword>
<proteinExistence type="predicted"/>
<evidence type="ECO:0000313" key="3">
    <source>
        <dbReference type="Proteomes" id="UP000542342"/>
    </source>
</evidence>
<keyword evidence="3" id="KW-1185">Reference proteome</keyword>
<gene>
    <name evidence="2" type="ORF">H0921_08635</name>
</gene>
<accession>A0A7V8VE69</accession>
<name>A0A7V8VE69_9BACT</name>
<dbReference type="RefSeq" id="WP_194537673.1">
    <property type="nucleotide sequence ID" value="NZ_JACEFB010000005.1"/>
</dbReference>
<evidence type="ECO:0000313" key="2">
    <source>
        <dbReference type="EMBL" id="MBA2226225.1"/>
    </source>
</evidence>
<dbReference type="AlphaFoldDB" id="A0A7V8VE69"/>